<organism evidence="1 2">
    <name type="scientific">Solanum commersonii</name>
    <name type="common">Commerson's wild potato</name>
    <name type="synonym">Commerson's nightshade</name>
    <dbReference type="NCBI Taxonomy" id="4109"/>
    <lineage>
        <taxon>Eukaryota</taxon>
        <taxon>Viridiplantae</taxon>
        <taxon>Streptophyta</taxon>
        <taxon>Embryophyta</taxon>
        <taxon>Tracheophyta</taxon>
        <taxon>Spermatophyta</taxon>
        <taxon>Magnoliopsida</taxon>
        <taxon>eudicotyledons</taxon>
        <taxon>Gunneridae</taxon>
        <taxon>Pentapetalae</taxon>
        <taxon>asterids</taxon>
        <taxon>lamiids</taxon>
        <taxon>Solanales</taxon>
        <taxon>Solanaceae</taxon>
        <taxon>Solanoideae</taxon>
        <taxon>Solaneae</taxon>
        <taxon>Solanum</taxon>
    </lineage>
</organism>
<evidence type="ECO:0000313" key="1">
    <source>
        <dbReference type="EMBL" id="KAG5571953.1"/>
    </source>
</evidence>
<dbReference type="AlphaFoldDB" id="A0A9J5W8S4"/>
<protein>
    <submittedName>
        <fullName evidence="1">Uncharacterized protein</fullName>
    </submittedName>
</protein>
<keyword evidence="2" id="KW-1185">Reference proteome</keyword>
<comment type="caution">
    <text evidence="1">The sequence shown here is derived from an EMBL/GenBank/DDBJ whole genome shotgun (WGS) entry which is preliminary data.</text>
</comment>
<sequence>MPLQVMVLCSLTPPRYSTSILGILVEDVGITSTSFLSSRGNKSEVRLCLASMSISEVIIILRFIRVSTMQPKKATLARRRTDSFWDGIIVLLIKLNQNLAAMFSTGRVGAEKSS</sequence>
<gene>
    <name evidence="1" type="ORF">H5410_061719</name>
</gene>
<name>A0A9J5W8S4_SOLCO</name>
<dbReference type="Proteomes" id="UP000824120">
    <property type="component" value="Chromosome 12"/>
</dbReference>
<accession>A0A9J5W8S4</accession>
<proteinExistence type="predicted"/>
<evidence type="ECO:0000313" key="2">
    <source>
        <dbReference type="Proteomes" id="UP000824120"/>
    </source>
</evidence>
<reference evidence="1 2" key="1">
    <citation type="submission" date="2020-09" db="EMBL/GenBank/DDBJ databases">
        <title>De no assembly of potato wild relative species, Solanum commersonii.</title>
        <authorList>
            <person name="Cho K."/>
        </authorList>
    </citation>
    <scope>NUCLEOTIDE SEQUENCE [LARGE SCALE GENOMIC DNA]</scope>
    <source>
        <strain evidence="1">LZ3.2</strain>
        <tissue evidence="1">Leaf</tissue>
    </source>
</reference>
<dbReference type="EMBL" id="JACXVP010000012">
    <property type="protein sequence ID" value="KAG5571953.1"/>
    <property type="molecule type" value="Genomic_DNA"/>
</dbReference>